<accession>A0ACA9YA70</accession>
<dbReference type="EMBL" id="CALSDN010000007">
    <property type="protein sequence ID" value="CAH6721959.1"/>
    <property type="molecule type" value="Genomic_DNA"/>
</dbReference>
<keyword evidence="2" id="KW-1185">Reference proteome</keyword>
<proteinExistence type="predicted"/>
<evidence type="ECO:0000313" key="1">
    <source>
        <dbReference type="EMBL" id="CAH6721959.1"/>
    </source>
</evidence>
<name>A0ACA9YA70_9ASCO</name>
<keyword evidence="1" id="KW-0687">Ribonucleoprotein</keyword>
<organism evidence="1 2">
    <name type="scientific">[Candida] jaroonii</name>
    <dbReference type="NCBI Taxonomy" id="467808"/>
    <lineage>
        <taxon>Eukaryota</taxon>
        <taxon>Fungi</taxon>
        <taxon>Dikarya</taxon>
        <taxon>Ascomycota</taxon>
        <taxon>Saccharomycotina</taxon>
        <taxon>Pichiomycetes</taxon>
        <taxon>Debaryomycetaceae</taxon>
        <taxon>Yamadazyma</taxon>
    </lineage>
</organism>
<reference evidence="1" key="1">
    <citation type="submission" date="2022-06" db="EMBL/GenBank/DDBJ databases">
        <authorList>
            <person name="Legras J.-L."/>
            <person name="Devillers H."/>
            <person name="Grondin C."/>
        </authorList>
    </citation>
    <scope>NUCLEOTIDE SEQUENCE</scope>
    <source>
        <strain evidence="1">CLIB 1444</strain>
    </source>
</reference>
<evidence type="ECO:0000313" key="2">
    <source>
        <dbReference type="Proteomes" id="UP001152531"/>
    </source>
</evidence>
<sequence>MFTRSIGVQNTLKCMEARRFVAQLTSIHAIPSTRTQPSQINHSVASTNERKSLLNRPGLLGIKKGMITWFMENGEQHAATVIEIDNCEVVANKTVDSDGYWSVLLGQIDKFKNIAPNDLKKFEEAGVSPKRHIAEFRVRDESGLIPPGTEIKADYFAVGQMVDVIGTTKGKGFAGPMKRWGFAGLPATHGVSKAHRSHGAMGGNQDPGRVLPGKKMAGRMGGKSCTVFNNQVLYANGDEGILIVKGQIPGPNKSFVKIRDAVKLYGKSLLKINQELM</sequence>
<dbReference type="Proteomes" id="UP001152531">
    <property type="component" value="Unassembled WGS sequence"/>
</dbReference>
<gene>
    <name evidence="1" type="ORF">CLIB1444_07S06304</name>
</gene>
<protein>
    <submittedName>
        <fullName evidence="1">54S ribosomal protein L9, mitochondrial</fullName>
    </submittedName>
</protein>
<comment type="caution">
    <text evidence="1">The sequence shown here is derived from an EMBL/GenBank/DDBJ whole genome shotgun (WGS) entry which is preliminary data.</text>
</comment>
<keyword evidence="1" id="KW-0689">Ribosomal protein</keyword>